<accession>A0A0L0GAM5</accession>
<name>A0A0L0GAM5_9EUKA</name>
<reference evidence="2 3" key="1">
    <citation type="submission" date="2011-02" db="EMBL/GenBank/DDBJ databases">
        <title>The Genome Sequence of Sphaeroforma arctica JP610.</title>
        <authorList>
            <consortium name="The Broad Institute Genome Sequencing Platform"/>
            <person name="Russ C."/>
            <person name="Cuomo C."/>
            <person name="Young S.K."/>
            <person name="Zeng Q."/>
            <person name="Gargeya S."/>
            <person name="Alvarado L."/>
            <person name="Berlin A."/>
            <person name="Chapman S.B."/>
            <person name="Chen Z."/>
            <person name="Freedman E."/>
            <person name="Gellesch M."/>
            <person name="Goldberg J."/>
            <person name="Griggs A."/>
            <person name="Gujja S."/>
            <person name="Heilman E."/>
            <person name="Heiman D."/>
            <person name="Howarth C."/>
            <person name="Mehta T."/>
            <person name="Neiman D."/>
            <person name="Pearson M."/>
            <person name="Roberts A."/>
            <person name="Saif S."/>
            <person name="Shea T."/>
            <person name="Shenoy N."/>
            <person name="Sisk P."/>
            <person name="Stolte C."/>
            <person name="Sykes S."/>
            <person name="White J."/>
            <person name="Yandava C."/>
            <person name="Burger G."/>
            <person name="Gray M.W."/>
            <person name="Holland P.W.H."/>
            <person name="King N."/>
            <person name="Lang F.B.F."/>
            <person name="Roger A.J."/>
            <person name="Ruiz-Trillo I."/>
            <person name="Haas B."/>
            <person name="Nusbaum C."/>
            <person name="Birren B."/>
        </authorList>
    </citation>
    <scope>NUCLEOTIDE SEQUENCE [LARGE SCALE GENOMIC DNA]</scope>
    <source>
        <strain evidence="2 3">JP610</strain>
    </source>
</reference>
<evidence type="ECO:0000256" key="1">
    <source>
        <dbReference type="SAM" id="MobiDB-lite"/>
    </source>
</evidence>
<dbReference type="RefSeq" id="XP_014159210.1">
    <property type="nucleotide sequence ID" value="XM_014303735.1"/>
</dbReference>
<evidence type="ECO:0000313" key="3">
    <source>
        <dbReference type="Proteomes" id="UP000054560"/>
    </source>
</evidence>
<dbReference type="GeneID" id="25902995"/>
<feature type="compositionally biased region" description="Basic and acidic residues" evidence="1">
    <location>
        <begin position="195"/>
        <end position="211"/>
    </location>
</feature>
<protein>
    <submittedName>
        <fullName evidence="2">Uncharacterized protein</fullName>
    </submittedName>
</protein>
<proteinExistence type="predicted"/>
<dbReference type="EMBL" id="KQ241709">
    <property type="protein sequence ID" value="KNC85308.1"/>
    <property type="molecule type" value="Genomic_DNA"/>
</dbReference>
<keyword evidence="3" id="KW-1185">Reference proteome</keyword>
<sequence>MVILSMSAAQNLAAIRQMTSGSKEGRKSKSISLWKTVKLFFMPTRAVRSKKVDYGPKTHSEGFRTNNNCYVMVPILEGDNGNLGWAQVGTWYGEYSGIVLQRMIVERNDFESPHIWHVDSGIPMDLVFSHLTEECLAGYKALSPDFTVEEFLTKWSDEFKPDSVQCINKYQLLAKMGSSRHNGNESIKGRLSLDSAERKKTSDLGQEKKQGESTMVAPQIIQPEKALVSNTGSQIKQRVIVKLLKKGEDTKGIVVKGSMASEHGMSCDDSETSSNSTDGVNSWLASTAYCQPVDKRRVGTFETTFHEVQREGLSANNRNYTVPVAIADTGVNKFIQMNNHAYKAKNIASCGDYATQSGYINQSANLMVLIPYLERS</sequence>
<organism evidence="2 3">
    <name type="scientific">Sphaeroforma arctica JP610</name>
    <dbReference type="NCBI Taxonomy" id="667725"/>
    <lineage>
        <taxon>Eukaryota</taxon>
        <taxon>Ichthyosporea</taxon>
        <taxon>Ichthyophonida</taxon>
        <taxon>Sphaeroforma</taxon>
    </lineage>
</organism>
<feature type="region of interest" description="Disordered" evidence="1">
    <location>
        <begin position="179"/>
        <end position="215"/>
    </location>
</feature>
<dbReference type="Proteomes" id="UP000054560">
    <property type="component" value="Unassembled WGS sequence"/>
</dbReference>
<gene>
    <name evidence="2" type="ORF">SARC_02491</name>
</gene>
<dbReference type="AlphaFoldDB" id="A0A0L0GAM5"/>
<evidence type="ECO:0000313" key="2">
    <source>
        <dbReference type="EMBL" id="KNC85308.1"/>
    </source>
</evidence>